<protein>
    <recommendedName>
        <fullName evidence="3">Autophagy-related protein 3</fullName>
    </recommendedName>
    <alternativeName>
        <fullName evidence="9 10">Autophagy-related E2-like conjugation enzyme ATG3</fullName>
    </alternativeName>
</protein>
<evidence type="ECO:0000256" key="9">
    <source>
        <dbReference type="ARBA" id="ARBA00032144"/>
    </source>
</evidence>
<evidence type="ECO:0000256" key="7">
    <source>
        <dbReference type="ARBA" id="ARBA00022927"/>
    </source>
</evidence>
<evidence type="ECO:0000256" key="6">
    <source>
        <dbReference type="ARBA" id="ARBA00022786"/>
    </source>
</evidence>
<evidence type="ECO:0000256" key="10">
    <source>
        <dbReference type="ARBA" id="ARBA00033139"/>
    </source>
</evidence>
<organism evidence="12 13">
    <name type="scientific">Puccinia graminis f. sp. tritici</name>
    <dbReference type="NCBI Taxonomy" id="56615"/>
    <lineage>
        <taxon>Eukaryota</taxon>
        <taxon>Fungi</taxon>
        <taxon>Dikarya</taxon>
        <taxon>Basidiomycota</taxon>
        <taxon>Pucciniomycotina</taxon>
        <taxon>Pucciniomycetes</taxon>
        <taxon>Pucciniales</taxon>
        <taxon>Pucciniaceae</taxon>
        <taxon>Puccinia</taxon>
    </lineage>
</organism>
<dbReference type="GO" id="GO:0061723">
    <property type="term" value="P:glycophagy"/>
    <property type="evidence" value="ECO:0007669"/>
    <property type="project" value="TreeGrafter"/>
</dbReference>
<name>A0A5B0N6H7_PUCGR</name>
<comment type="similarity">
    <text evidence="2">Belongs to the ATG3 family.</text>
</comment>
<proteinExistence type="inferred from homology"/>
<accession>A0A5B0N6H7</accession>
<evidence type="ECO:0000313" key="12">
    <source>
        <dbReference type="EMBL" id="KAA1084083.1"/>
    </source>
</evidence>
<dbReference type="EMBL" id="VSWC01000118">
    <property type="protein sequence ID" value="KAA1084083.1"/>
    <property type="molecule type" value="Genomic_DNA"/>
</dbReference>
<dbReference type="OrthoDB" id="1584384at2759"/>
<dbReference type="Proteomes" id="UP000324748">
    <property type="component" value="Unassembled WGS sequence"/>
</dbReference>
<sequence>MQSFQQFTQTHFWAVRDYLAPVLRESKFKEHGRITPEEFVAAGDFLCYKFPTWSWEAGDGTKRRDFLPENKQYLISRNVACLRRASQMVYTDKDEDAETMMSFAAEGAVGADDEEWAVTHTTRPNQSAAHDIGDIPDLDQNVNSLSLSVDNGAGRNPDASNNADEAIPNMDDIPDMDDDLGDAGGVVEAEDDATASAQAAANQQAELGQNNPSNLVSVRTYDCLITYDKYYQTPRMWLMGYDEHKRPLTPSQTFADISSDYAQKTVTIEPFPHLNGLNLASVHPCKHSSVMKKMIERMDGSFKEAQQKHSASSGSGNSGSVSKKKGWIGGVVKKATGGASIGGGSSKDKKAATPTTSPTSTTSALGPESQEPEIEGLRVDQYLLVFLKFISSVVPTIEIDSTTSV</sequence>
<dbReference type="InterPro" id="IPR007135">
    <property type="entry name" value="Atg3/Atg10"/>
</dbReference>
<dbReference type="PANTHER" id="PTHR12866">
    <property type="entry name" value="UBIQUITIN-LIKE-CONJUGATING ENZYME ATG3"/>
    <property type="match status" value="1"/>
</dbReference>
<dbReference type="GO" id="GO:0015031">
    <property type="term" value="P:protein transport"/>
    <property type="evidence" value="ECO:0007669"/>
    <property type="project" value="UniProtKB-KW"/>
</dbReference>
<gene>
    <name evidence="12" type="primary">ATG3_1</name>
    <name evidence="12" type="ORF">PGT21_016997</name>
</gene>
<comment type="caution">
    <text evidence="12">The sequence shown here is derived from an EMBL/GenBank/DDBJ whole genome shotgun (WGS) entry which is preliminary data.</text>
</comment>
<dbReference type="GO" id="GO:0000407">
    <property type="term" value="C:phagophore assembly site"/>
    <property type="evidence" value="ECO:0007669"/>
    <property type="project" value="TreeGrafter"/>
</dbReference>
<dbReference type="PANTHER" id="PTHR12866:SF2">
    <property type="entry name" value="UBIQUITIN-LIKE-CONJUGATING ENZYME ATG3"/>
    <property type="match status" value="1"/>
</dbReference>
<feature type="compositionally biased region" description="Low complexity" evidence="11">
    <location>
        <begin position="352"/>
        <end position="364"/>
    </location>
</feature>
<keyword evidence="8" id="KW-0072">Autophagy</keyword>
<keyword evidence="4" id="KW-0813">Transport</keyword>
<evidence type="ECO:0000256" key="4">
    <source>
        <dbReference type="ARBA" id="ARBA00022448"/>
    </source>
</evidence>
<dbReference type="GO" id="GO:0000422">
    <property type="term" value="P:autophagy of mitochondrion"/>
    <property type="evidence" value="ECO:0007669"/>
    <property type="project" value="TreeGrafter"/>
</dbReference>
<reference evidence="12 13" key="1">
    <citation type="submission" date="2019-05" db="EMBL/GenBank/DDBJ databases">
        <title>Emergence of the Ug99 lineage of the wheat stem rust pathogen through somatic hybridization.</title>
        <authorList>
            <person name="Li F."/>
            <person name="Upadhyaya N.M."/>
            <person name="Sperschneider J."/>
            <person name="Matny O."/>
            <person name="Nguyen-Phuc H."/>
            <person name="Mago R."/>
            <person name="Raley C."/>
            <person name="Miller M.E."/>
            <person name="Silverstein K.A.T."/>
            <person name="Henningsen E."/>
            <person name="Hirsch C.D."/>
            <person name="Visser B."/>
            <person name="Pretorius Z.A."/>
            <person name="Steffenson B.J."/>
            <person name="Schwessinger B."/>
            <person name="Dodds P.N."/>
            <person name="Figueroa M."/>
        </authorList>
    </citation>
    <scope>NUCLEOTIDE SEQUENCE [LARGE SCALE GENOMIC DNA]</scope>
    <source>
        <strain evidence="12">21-0</strain>
    </source>
</reference>
<evidence type="ECO:0000256" key="11">
    <source>
        <dbReference type="SAM" id="MobiDB-lite"/>
    </source>
</evidence>
<evidence type="ECO:0000256" key="3">
    <source>
        <dbReference type="ARBA" id="ARBA00018067"/>
    </source>
</evidence>
<keyword evidence="7" id="KW-0653">Protein transport</keyword>
<evidence type="ECO:0000256" key="2">
    <source>
        <dbReference type="ARBA" id="ARBA00007683"/>
    </source>
</evidence>
<dbReference type="GO" id="GO:0044804">
    <property type="term" value="P:nucleophagy"/>
    <property type="evidence" value="ECO:0007669"/>
    <property type="project" value="TreeGrafter"/>
</dbReference>
<dbReference type="Gene3D" id="3.30.1460.50">
    <property type="match status" value="1"/>
</dbReference>
<keyword evidence="6" id="KW-0833">Ubl conjugation pathway</keyword>
<comment type="subcellular location">
    <subcellularLocation>
        <location evidence="1">Cytoplasm</location>
    </subcellularLocation>
</comment>
<feature type="compositionally biased region" description="Low complexity" evidence="11">
    <location>
        <begin position="308"/>
        <end position="321"/>
    </location>
</feature>
<dbReference type="Pfam" id="PF03987">
    <property type="entry name" value="Autophagy_act_C"/>
    <property type="match status" value="1"/>
</dbReference>
<keyword evidence="13" id="KW-1185">Reference proteome</keyword>
<dbReference type="GO" id="GO:0005829">
    <property type="term" value="C:cytosol"/>
    <property type="evidence" value="ECO:0007669"/>
    <property type="project" value="TreeGrafter"/>
</dbReference>
<dbReference type="GO" id="GO:0000045">
    <property type="term" value="P:autophagosome assembly"/>
    <property type="evidence" value="ECO:0007669"/>
    <property type="project" value="TreeGrafter"/>
</dbReference>
<feature type="region of interest" description="Disordered" evidence="11">
    <location>
        <begin position="301"/>
        <end position="325"/>
    </location>
</feature>
<evidence type="ECO:0000313" key="13">
    <source>
        <dbReference type="Proteomes" id="UP000324748"/>
    </source>
</evidence>
<evidence type="ECO:0000256" key="5">
    <source>
        <dbReference type="ARBA" id="ARBA00022490"/>
    </source>
</evidence>
<keyword evidence="5" id="KW-0963">Cytoplasm</keyword>
<dbReference type="GO" id="GO:0019776">
    <property type="term" value="F:Atg8-family ligase activity"/>
    <property type="evidence" value="ECO:0007669"/>
    <property type="project" value="TreeGrafter"/>
</dbReference>
<evidence type="ECO:0000256" key="1">
    <source>
        <dbReference type="ARBA" id="ARBA00004496"/>
    </source>
</evidence>
<feature type="region of interest" description="Disordered" evidence="11">
    <location>
        <begin position="338"/>
        <end position="372"/>
    </location>
</feature>
<feature type="region of interest" description="Disordered" evidence="11">
    <location>
        <begin position="149"/>
        <end position="168"/>
    </location>
</feature>
<dbReference type="AlphaFoldDB" id="A0A5B0N6H7"/>
<evidence type="ECO:0000256" key="8">
    <source>
        <dbReference type="ARBA" id="ARBA00023006"/>
    </source>
</evidence>